<feature type="region of interest" description="Disordered" evidence="1">
    <location>
        <begin position="1"/>
        <end position="49"/>
    </location>
</feature>
<keyword evidence="2" id="KW-0472">Membrane</keyword>
<protein>
    <recommendedName>
        <fullName evidence="5">DUF4190 domain-containing protein</fullName>
    </recommendedName>
</protein>
<gene>
    <name evidence="3" type="ORF">F8D48_08560</name>
</gene>
<sequence>MDQFPQKPEDTSAPSESPQRPEPSRSDDPSTQGQRPILPSVDPQTIESGGSAQAAVADYELKSARTLATVATVAGPISFIIGGVALSAVALVCAIIAFVKIRSVLDDVAPAKRPYARALRQTALMGIGIGAVALILNGVSVAMMLPVLMEAMQTGDYSAILGDAASSLSPTSPSEGGGNAWG</sequence>
<comment type="caution">
    <text evidence="3">The sequence shown here is derived from an EMBL/GenBank/DDBJ whole genome shotgun (WGS) entry which is preliminary data.</text>
</comment>
<dbReference type="RefSeq" id="WP_151431236.1">
    <property type="nucleotide sequence ID" value="NZ_JANJZI010000001.1"/>
</dbReference>
<reference evidence="3 4" key="1">
    <citation type="submission" date="2019-09" db="EMBL/GenBank/DDBJ databases">
        <title>Whole genome shotgun sequencing (WGS) of Ellagibacter isourolithinifaciens DSM 104140(T) and Adlercreutzia muris DSM 29508(T).</title>
        <authorList>
            <person name="Stoll D.A."/>
            <person name="Danylec N."/>
            <person name="Huch M."/>
        </authorList>
    </citation>
    <scope>NUCLEOTIDE SEQUENCE [LARGE SCALE GENOMIC DNA]</scope>
    <source>
        <strain evidence="3 4">DSM 29508</strain>
    </source>
</reference>
<feature type="transmembrane region" description="Helical" evidence="2">
    <location>
        <begin position="122"/>
        <end position="148"/>
    </location>
</feature>
<keyword evidence="4" id="KW-1185">Reference proteome</keyword>
<proteinExistence type="predicted"/>
<name>A0A7C8BQE1_9ACTN</name>
<evidence type="ECO:0000256" key="2">
    <source>
        <dbReference type="SAM" id="Phobius"/>
    </source>
</evidence>
<evidence type="ECO:0008006" key="5">
    <source>
        <dbReference type="Google" id="ProtNLM"/>
    </source>
</evidence>
<evidence type="ECO:0000313" key="4">
    <source>
        <dbReference type="Proteomes" id="UP000479639"/>
    </source>
</evidence>
<dbReference type="EMBL" id="WAJS01000026">
    <property type="protein sequence ID" value="KAB1643855.1"/>
    <property type="molecule type" value="Genomic_DNA"/>
</dbReference>
<organism evidence="3 4">
    <name type="scientific">Adlercreutzia muris</name>
    <dbReference type="NCBI Taxonomy" id="1796610"/>
    <lineage>
        <taxon>Bacteria</taxon>
        <taxon>Bacillati</taxon>
        <taxon>Actinomycetota</taxon>
        <taxon>Coriobacteriia</taxon>
        <taxon>Eggerthellales</taxon>
        <taxon>Eggerthellaceae</taxon>
        <taxon>Adlercreutzia</taxon>
    </lineage>
</organism>
<evidence type="ECO:0000313" key="3">
    <source>
        <dbReference type="EMBL" id="KAB1643855.1"/>
    </source>
</evidence>
<dbReference type="Proteomes" id="UP000479639">
    <property type="component" value="Unassembled WGS sequence"/>
</dbReference>
<accession>A0A7C8BQE1</accession>
<keyword evidence="2" id="KW-0812">Transmembrane</keyword>
<keyword evidence="2" id="KW-1133">Transmembrane helix</keyword>
<feature type="transmembrane region" description="Helical" evidence="2">
    <location>
        <begin position="77"/>
        <end position="101"/>
    </location>
</feature>
<evidence type="ECO:0000256" key="1">
    <source>
        <dbReference type="SAM" id="MobiDB-lite"/>
    </source>
</evidence>
<dbReference type="AlphaFoldDB" id="A0A7C8BQE1"/>